<keyword evidence="3" id="KW-0597">Phosphoprotein</keyword>
<feature type="compositionally biased region" description="Low complexity" evidence="12">
    <location>
        <begin position="2207"/>
        <end position="2218"/>
    </location>
</feature>
<dbReference type="GO" id="GO:0000981">
    <property type="term" value="F:DNA-binding transcription factor activity, RNA polymerase II-specific"/>
    <property type="evidence" value="ECO:0007669"/>
    <property type="project" value="TreeGrafter"/>
</dbReference>
<feature type="compositionally biased region" description="Low complexity" evidence="12">
    <location>
        <begin position="2125"/>
        <end position="2134"/>
    </location>
</feature>
<feature type="compositionally biased region" description="Polar residues" evidence="12">
    <location>
        <begin position="2181"/>
        <end position="2191"/>
    </location>
</feature>
<feature type="compositionally biased region" description="Basic residues" evidence="12">
    <location>
        <begin position="2939"/>
        <end position="2952"/>
    </location>
</feature>
<feature type="compositionally biased region" description="Basic residues" evidence="12">
    <location>
        <begin position="2821"/>
        <end position="2831"/>
    </location>
</feature>
<feature type="compositionally biased region" description="Polar residues" evidence="12">
    <location>
        <begin position="2851"/>
        <end position="2861"/>
    </location>
</feature>
<feature type="region of interest" description="Disordered" evidence="12">
    <location>
        <begin position="1618"/>
        <end position="1642"/>
    </location>
</feature>
<evidence type="ECO:0000256" key="1">
    <source>
        <dbReference type="ARBA" id="ARBA00004123"/>
    </source>
</evidence>
<feature type="domain" description="C2H2-type" evidence="13">
    <location>
        <begin position="1254"/>
        <end position="1276"/>
    </location>
</feature>
<feature type="region of interest" description="Disordered" evidence="12">
    <location>
        <begin position="1726"/>
        <end position="1745"/>
    </location>
</feature>
<comment type="similarity">
    <text evidence="2">Belongs to the krueppel C2H2-type zinc-finger protein family.</text>
</comment>
<evidence type="ECO:0000256" key="6">
    <source>
        <dbReference type="ARBA" id="ARBA00022771"/>
    </source>
</evidence>
<proteinExistence type="inferred from homology"/>
<feature type="compositionally biased region" description="Polar residues" evidence="12">
    <location>
        <begin position="906"/>
        <end position="915"/>
    </location>
</feature>
<feature type="compositionally biased region" description="Basic and acidic residues" evidence="12">
    <location>
        <begin position="3076"/>
        <end position="3090"/>
    </location>
</feature>
<feature type="region of interest" description="Disordered" evidence="12">
    <location>
        <begin position="2080"/>
        <end position="2134"/>
    </location>
</feature>
<feature type="region of interest" description="Disordered" evidence="12">
    <location>
        <begin position="887"/>
        <end position="915"/>
    </location>
</feature>
<evidence type="ECO:0000256" key="2">
    <source>
        <dbReference type="ARBA" id="ARBA00006991"/>
    </source>
</evidence>
<dbReference type="PANTHER" id="PTHR15507">
    <property type="entry name" value="ZINC FINGER PROTEIN RLF"/>
    <property type="match status" value="1"/>
</dbReference>
<feature type="compositionally biased region" description="Polar residues" evidence="12">
    <location>
        <begin position="3206"/>
        <end position="3215"/>
    </location>
</feature>
<feature type="compositionally biased region" description="Low complexity" evidence="12">
    <location>
        <begin position="1765"/>
        <end position="1779"/>
    </location>
</feature>
<dbReference type="GeneID" id="109486784"/>
<evidence type="ECO:0000256" key="8">
    <source>
        <dbReference type="ARBA" id="ARBA00023015"/>
    </source>
</evidence>
<feature type="region of interest" description="Disordered" evidence="12">
    <location>
        <begin position="1127"/>
        <end position="1165"/>
    </location>
</feature>
<feature type="region of interest" description="Disordered" evidence="12">
    <location>
        <begin position="1900"/>
        <end position="1961"/>
    </location>
</feature>
<organism evidence="14 15">
    <name type="scientific">Branchiostoma belcheri</name>
    <name type="common">Amphioxus</name>
    <dbReference type="NCBI Taxonomy" id="7741"/>
    <lineage>
        <taxon>Eukaryota</taxon>
        <taxon>Metazoa</taxon>
        <taxon>Chordata</taxon>
        <taxon>Cephalochordata</taxon>
        <taxon>Leptocardii</taxon>
        <taxon>Amphioxiformes</taxon>
        <taxon>Branchiostomatidae</taxon>
        <taxon>Branchiostoma</taxon>
    </lineage>
</organism>
<feature type="compositionally biased region" description="Polar residues" evidence="12">
    <location>
        <begin position="2977"/>
        <end position="2987"/>
    </location>
</feature>
<dbReference type="Gene3D" id="3.30.160.60">
    <property type="entry name" value="Classic Zinc Finger"/>
    <property type="match status" value="1"/>
</dbReference>
<keyword evidence="9" id="KW-0238">DNA-binding</keyword>
<feature type="compositionally biased region" description="Polar residues" evidence="12">
    <location>
        <begin position="2681"/>
        <end position="2690"/>
    </location>
</feature>
<feature type="compositionally biased region" description="Basic residues" evidence="12">
    <location>
        <begin position="2523"/>
        <end position="2542"/>
    </location>
</feature>
<dbReference type="Proteomes" id="UP000515135">
    <property type="component" value="Unplaced"/>
</dbReference>
<evidence type="ECO:0000313" key="14">
    <source>
        <dbReference type="Proteomes" id="UP000515135"/>
    </source>
</evidence>
<dbReference type="RefSeq" id="XP_019646232.1">
    <property type="nucleotide sequence ID" value="XM_019790673.1"/>
</dbReference>
<dbReference type="PANTHER" id="PTHR15507:SF17">
    <property type="entry name" value="C2H2-TYPE DOMAIN-CONTAINING PROTEIN"/>
    <property type="match status" value="1"/>
</dbReference>
<keyword evidence="7" id="KW-0862">Zinc</keyword>
<dbReference type="GO" id="GO:0008270">
    <property type="term" value="F:zinc ion binding"/>
    <property type="evidence" value="ECO:0007669"/>
    <property type="project" value="UniProtKB-KW"/>
</dbReference>
<dbReference type="InterPro" id="IPR013087">
    <property type="entry name" value="Znf_C2H2_type"/>
</dbReference>
<feature type="region of interest" description="Disordered" evidence="12">
    <location>
        <begin position="1835"/>
        <end position="1885"/>
    </location>
</feature>
<feature type="compositionally biased region" description="Polar residues" evidence="12">
    <location>
        <begin position="2800"/>
        <end position="2811"/>
    </location>
</feature>
<dbReference type="KEGG" id="bbel:109486784"/>
<keyword evidence="10" id="KW-0804">Transcription</keyword>
<feature type="compositionally biased region" description="Basic residues" evidence="12">
    <location>
        <begin position="2627"/>
        <end position="2639"/>
    </location>
</feature>
<evidence type="ECO:0000259" key="13">
    <source>
        <dbReference type="SMART" id="SM00355"/>
    </source>
</evidence>
<evidence type="ECO:0000256" key="12">
    <source>
        <dbReference type="SAM" id="MobiDB-lite"/>
    </source>
</evidence>
<feature type="region of interest" description="Disordered" evidence="12">
    <location>
        <begin position="1765"/>
        <end position="1814"/>
    </location>
</feature>
<keyword evidence="5" id="KW-0677">Repeat</keyword>
<feature type="domain" description="C2H2-type" evidence="13">
    <location>
        <begin position="1289"/>
        <end position="1312"/>
    </location>
</feature>
<feature type="region of interest" description="Disordered" evidence="12">
    <location>
        <begin position="3072"/>
        <end position="3368"/>
    </location>
</feature>
<dbReference type="OrthoDB" id="10029602at2759"/>
<feature type="compositionally biased region" description="Basic and acidic residues" evidence="12">
    <location>
        <begin position="3102"/>
        <end position="3112"/>
    </location>
</feature>
<gene>
    <name evidence="15" type="primary">LOC109486784</name>
</gene>
<feature type="compositionally biased region" description="Basic and acidic residues" evidence="12">
    <location>
        <begin position="1127"/>
        <end position="1140"/>
    </location>
</feature>
<feature type="compositionally biased region" description="Polar residues" evidence="12">
    <location>
        <begin position="1559"/>
        <end position="1579"/>
    </location>
</feature>
<feature type="compositionally biased region" description="Low complexity" evidence="12">
    <location>
        <begin position="3318"/>
        <end position="3327"/>
    </location>
</feature>
<feature type="compositionally biased region" description="Basic and acidic residues" evidence="12">
    <location>
        <begin position="2754"/>
        <end position="2769"/>
    </location>
</feature>
<feature type="region of interest" description="Disordered" evidence="12">
    <location>
        <begin position="1005"/>
        <end position="1039"/>
    </location>
</feature>
<evidence type="ECO:0000256" key="3">
    <source>
        <dbReference type="ARBA" id="ARBA00022553"/>
    </source>
</evidence>
<feature type="compositionally biased region" description="Basic residues" evidence="12">
    <location>
        <begin position="2717"/>
        <end position="2727"/>
    </location>
</feature>
<feature type="compositionally biased region" description="Low complexity" evidence="12">
    <location>
        <begin position="1874"/>
        <end position="1884"/>
    </location>
</feature>
<feature type="region of interest" description="Disordered" evidence="12">
    <location>
        <begin position="2374"/>
        <end position="3058"/>
    </location>
</feature>
<feature type="region of interest" description="Disordered" evidence="12">
    <location>
        <begin position="655"/>
        <end position="694"/>
    </location>
</feature>
<feature type="compositionally biased region" description="Basic and acidic residues" evidence="12">
    <location>
        <begin position="1148"/>
        <end position="1158"/>
    </location>
</feature>
<feature type="compositionally biased region" description="Basic and acidic residues" evidence="12">
    <location>
        <begin position="3156"/>
        <end position="3170"/>
    </location>
</feature>
<feature type="compositionally biased region" description="Basic and acidic residues" evidence="12">
    <location>
        <begin position="2641"/>
        <end position="2670"/>
    </location>
</feature>
<dbReference type="InterPro" id="IPR052251">
    <property type="entry name" value="GH-ZnFinger_Regulators"/>
</dbReference>
<accession>A0A6P5AT20</accession>
<feature type="compositionally biased region" description="Basic and acidic residues" evidence="12">
    <location>
        <begin position="2596"/>
        <end position="2612"/>
    </location>
</feature>
<feature type="compositionally biased region" description="Basic and acidic residues" evidence="12">
    <location>
        <begin position="3120"/>
        <end position="3132"/>
    </location>
</feature>
<keyword evidence="6" id="KW-0863">Zinc-finger</keyword>
<reference evidence="15" key="1">
    <citation type="submission" date="2025-08" db="UniProtKB">
        <authorList>
            <consortium name="RefSeq"/>
        </authorList>
    </citation>
    <scope>IDENTIFICATION</scope>
    <source>
        <tissue evidence="15">Gonad</tissue>
    </source>
</reference>
<feature type="compositionally biased region" description="Polar residues" evidence="12">
    <location>
        <begin position="2923"/>
        <end position="2938"/>
    </location>
</feature>
<feature type="compositionally biased region" description="Low complexity" evidence="12">
    <location>
        <begin position="2959"/>
        <end position="2969"/>
    </location>
</feature>
<evidence type="ECO:0000256" key="9">
    <source>
        <dbReference type="ARBA" id="ARBA00023125"/>
    </source>
</evidence>
<evidence type="ECO:0000256" key="5">
    <source>
        <dbReference type="ARBA" id="ARBA00022737"/>
    </source>
</evidence>
<dbReference type="GO" id="GO:0003677">
    <property type="term" value="F:DNA binding"/>
    <property type="evidence" value="ECO:0007669"/>
    <property type="project" value="UniProtKB-KW"/>
</dbReference>
<evidence type="ECO:0000256" key="11">
    <source>
        <dbReference type="ARBA" id="ARBA00023242"/>
    </source>
</evidence>
<feature type="region of interest" description="Disordered" evidence="12">
    <location>
        <begin position="2172"/>
        <end position="2226"/>
    </location>
</feature>
<feature type="compositionally biased region" description="Basic and acidic residues" evidence="12">
    <location>
        <begin position="2832"/>
        <end position="2849"/>
    </location>
</feature>
<feature type="compositionally biased region" description="Polar residues" evidence="12">
    <location>
        <begin position="2564"/>
        <end position="2574"/>
    </location>
</feature>
<name>A0A6P5AT20_BRABE</name>
<feature type="region of interest" description="Disordered" evidence="12">
    <location>
        <begin position="582"/>
        <end position="630"/>
    </location>
</feature>
<sequence>MADVTWYMSESAEAVAEELSRLLSSLEGRDDDEDVAEQYLEKFREIVDAHLPEGPVTGMEEGIAVIQAAVEKFVQARQNFNEGQACMQWLASSLATLSAQYVVDLNYQHLPVEAKVKFVATISMANELLQPFGHEDFLEVLLAARQPWHPVFLKIMKGKATDMSEVDVYLSREPSLLMEYRVRSLHAHGAVDDASMLAQSCMNHPSHRDTLFFREMFLLCQWQAGKVDNIKRQVQFIECVKLYFIVQHYVAEGMLELAATISSSYLIYQWKKGEYCCNKELVRQWCQIQHAVESPANTILDSARTLAFKNDPKVLHLLYFAEALHKEVGKDSMPLVADLLLRAVDMDKPVTDPFFHPNAPDDKTAYHHSAPTILNYMAGLLEGDYEIRFASELTSFSISPDLDQYYLVEAVANLPEEVQGTGVNLSRHKRRDILKTLRKLRPRSCGLHPEMSWQQLKPHMLKLLTSQERNKLLQEHIEAACDISAFDEEVGKSPCKATVSKPRLTEKEPVCNMSESDDKDMVVFISDSDEGSCGPISPIYSGARYGLDFITPPRPPRASSIVDNVAKDSPFVGNEEVIICENSDTSPENRDKRKQKVCMEEESSVSQDGWLESVENDTDRSTPGGTGVVSVDKMVDTDDLMGRIIKDQEEAVAASKNSSVLSNGFDEGRHQKGSSQANYRKQNPAGQGVRKSHNSCRHVTLRDLLWRTNPEDFDFTTKTNEEAASAISVSPTEGGCGEWQQPVDKEDQSINLACTGTLDINGSVENTPSDVVRVGRMEELQPKYGGTLREWEGLVPPDPLNNYTHSTDQSDEIMSRRSPEKGDMFDFNLSGDLMAENGSADSLKIKVADLVDSMDQGGSCGPVFLVDLGTSSTPDNTVAAAELRMVAQHGHQKSTHDSVEAGGAPNGSNRLQNTSLSRKNIFEAIAGTANDTTRRQDGGPFLLPSSKGETEVPKAKRRPSKLSLQQVQRELDAFDRSSLLRLQDHPDFMQTVAPAHSFHPTLNSWNSSASSLSSRGDTASSHEGYDGSSECSTETGETTGAGLFPIQGASKQQRMQRNAWTAFGFEQNDITQGAGGREGLISNAKKKAGLEPAELNNRSLGMGDKKSAPTAKPLQFNKLRQMLMSDSKETVPEFGQEKYTDQSGTMRLSEEHTDKTGHSDMSPLKHQSERTIGVNTDDARNTDLGYMMRKDEPFSLSLPDSDSRINQVTEVKGIPENITSEELLRIPQPMLTTKRRGKGMIGIRPVSIKRHENYACNCCEFHTRYLSNIKRHMVRHGDDSNRYTRDISYVCQFCQFSRSTRKELIAHMTSTHQHSFQDSWTLDPWTTDMASRHAEAAELAMTEDSFVAQEEISFDHHSLANSRDAFVAMSDISVAEVNDSKSKVGTKKRKGKCPKNLAEIRKKTCAELAAKGIPHLQDTTNTFKDSGIQKRQELETMTVENYQESDNSALMMPVPSRNDVITCTGNILTLRPTQQLPQTAFCNFSSSKEEDFTTLLLQPSRDAMLALPRELPEVPDLKQNGGASTNKIPMFSHHGFSPPEIRMSPIVSPPVMSVLSPPTTFSPTANTSPPKGSSHVSPSRSKDENQNFAPSTLKPASKKEGKKDYKATFLYSLLTEKDETESVSKSPGTDPLKESRSHESLVPPLLFPQDTEVPAAVMQSMSPPSLLPQTAFAANIPNSYNFATTFSPYQIGLQPPVGCYNVSSLPLVGTPQLYDRNEGHFVPVEKKTRSRKEKNSNSRKQGAPIVSAAIPPTFLNIPRHAKYSSVSHVPHSSPLPSSHTGISTFRPSPSQGKAGNRRWTHDQHSPYRSGLPDVQPYGEPGELWWQSQAYWWNSPQPGTNPAHTRSKPPKTSRSPARPKSHTVTTNEMQPLDLRTTSSTRSSPSANHVWASHYVGTDNDTVGLPIGQSQRQPVQSNGTASSPMSIDQVLFSHQEQSEGCPPPTENVQIQESEDEGQSPARKPLSVPYIPVHEHHTVTNNIKEKDDRRSTVTTFSTCYQSGELTSMAEYSEKAKENSVSVEKIETTGVTCGNAAVEVRQGDSVDGQESHNLTLQMAATWNEANGIVSATCNDAGNIKVAGDSGAPETTTEHVGGSSITLNDTKEANVGGLSARKAPEDTDPAYIPSGHSESSGSVASDRVLKLFSYADNFSDDDVLVPDSQLTSWLNTKEGYDADKTANEVEPTQSPSTNDKPSVHDVIPSSEVQLTESYISSEESSSAESRKTTTDTVAVHGPLTYDQDLYVDAAVVEMDDTFKSDSSSDVQPLYTRKFESDHTSINEAIQACKAEPEWTSNVETCKIEPKHTCNGELQHSCKTEPEHTWNVEPAHSCKAELKHTCGALDMQEATQNIARPVSDTSTDGKDAGVIGNSQAVLNGKQSTSTKGENLCSAPLPQGKTPTARKPTSPEPDPTTEDDEPSIHYTGHEQTETNSTGYRGPMTRKRMSSDAIPSSNNSSEQRKKLKTSQDETEISVEAEGDNSKSKIPPMVSTTSTVIKEEPVLPSLESLERNKPLKGQLMSTQEKSGRKGKARKILRKSVSAGRKKGASPTVSNKTVEAAAISGDALTSEVSGEGLTSQQREKSVTSEESVGLGLCTNVKGSKDTKSAELLESDASHDSCVTPQNTSGRKEKTSKRSPKRRSVGKMKVEESPFSSSKEELGTTDELVRASKEDASSHTQELEDLTPTESNVSAEPSESKGDLQSLVICSQNNLVPKENAKQGQKRGRYTGRKSRAESGPKETTALTDKESGSNVSEDDSSTRKASVDRTEEEKVSSSLGNSMKKSTSLKSKTKPWSPCTDKPATSEASKSKGSLQKSPAIKEGKKVKTSKSQQKGRRVAEKKLEHPASSSEEKPNLGTTDEFASQTSEDDTLAPKGRPLGGGEPYKLKKKAPSVQGKTIRRRVARQRMMQNSWSSAEEDTGSEIMRNDQPSSTAQEQFEMTKQTVKRQQKMRSTGRRKVTDSKVSSPETVSTVSPEHDSKSSQDTTFSQPLEVSTHCDETSNLTGSMGAETPALSPGTGTTSGEVVTLEGGKPQKKSKPRLLVIENSAKATGAPRRSYRKRVPSCKIMGKTVVVYSKVRSHTSEESSREESDDSHVSFNPPSTRWTYSREDKKKYQEKSVLTQESEVKGTETIDHPSSESVELEMPVLEEQNMNPVGNDIPHTKPSETRVVEKGTTRRRLRSGSPTGVSVTGGTGETKANIADPSLMEQVDPSSVTSQKPMATRQRRKSSVDDTLKSLSPEKSSVPFPGGTKRKTPNSKMIDPASPKNGKKVAGSAMNSATGRASGKSAKSKQHCAPVSTDGNKSRKKQTSGNNKSFKKPTPSSATKSTGVKTKVKKGKQEAAPQKKKSTGVPKRLLVTKAKLPPKSSKPKKK</sequence>
<keyword evidence="11" id="KW-0539">Nucleus</keyword>
<feature type="compositionally biased region" description="Low complexity" evidence="12">
    <location>
        <begin position="2776"/>
        <end position="2792"/>
    </location>
</feature>
<feature type="compositionally biased region" description="Polar residues" evidence="12">
    <location>
        <begin position="673"/>
        <end position="685"/>
    </location>
</feature>
<keyword evidence="8" id="KW-0805">Transcription regulation</keyword>
<evidence type="ECO:0000256" key="10">
    <source>
        <dbReference type="ARBA" id="ARBA00023163"/>
    </source>
</evidence>
<feature type="compositionally biased region" description="Polar residues" evidence="12">
    <location>
        <begin position="1906"/>
        <end position="1924"/>
    </location>
</feature>
<keyword evidence="4" id="KW-0479">Metal-binding</keyword>
<dbReference type="SMART" id="SM00355">
    <property type="entry name" value="ZnF_C2H2"/>
    <property type="match status" value="2"/>
</dbReference>
<comment type="subcellular location">
    <subcellularLocation>
        <location evidence="1">Nucleus</location>
    </subcellularLocation>
</comment>
<protein>
    <submittedName>
        <fullName evidence="15">Mucin-4-like</fullName>
    </submittedName>
</protein>
<feature type="region of interest" description="Disordered" evidence="12">
    <location>
        <begin position="927"/>
        <end position="963"/>
    </location>
</feature>
<dbReference type="GO" id="GO:0005634">
    <property type="term" value="C:nucleus"/>
    <property type="evidence" value="ECO:0007669"/>
    <property type="project" value="UniProtKB-SubCell"/>
</dbReference>
<keyword evidence="14" id="KW-1185">Reference proteome</keyword>
<feature type="compositionally biased region" description="Acidic residues" evidence="12">
    <location>
        <begin position="2464"/>
        <end position="2474"/>
    </location>
</feature>
<dbReference type="InterPro" id="IPR057986">
    <property type="entry name" value="TPR_Rlf/292/654"/>
</dbReference>
<evidence type="ECO:0000256" key="7">
    <source>
        <dbReference type="ARBA" id="ARBA00022833"/>
    </source>
</evidence>
<evidence type="ECO:0000313" key="15">
    <source>
        <dbReference type="RefSeq" id="XP_019646232.1"/>
    </source>
</evidence>
<feature type="region of interest" description="Disordered" evidence="12">
    <location>
        <begin position="1558"/>
        <end position="1600"/>
    </location>
</feature>
<feature type="compositionally biased region" description="Polar residues" evidence="12">
    <location>
        <begin position="1780"/>
        <end position="1793"/>
    </location>
</feature>
<dbReference type="Pfam" id="PF25580">
    <property type="entry name" value="TPR_Rlf"/>
    <property type="match status" value="1"/>
</dbReference>
<evidence type="ECO:0000256" key="4">
    <source>
        <dbReference type="ARBA" id="ARBA00022723"/>
    </source>
</evidence>
<feature type="compositionally biased region" description="Basic residues" evidence="12">
    <location>
        <begin position="1844"/>
        <end position="1860"/>
    </location>
</feature>